<evidence type="ECO:0000256" key="1">
    <source>
        <dbReference type="SAM" id="SignalP"/>
    </source>
</evidence>
<dbReference type="InterPro" id="IPR024618">
    <property type="entry name" value="DUF3857"/>
</dbReference>
<accession>A0ABX2E5X1</accession>
<feature type="signal peptide" evidence="1">
    <location>
        <begin position="1"/>
        <end position="19"/>
    </location>
</feature>
<keyword evidence="1" id="KW-0732">Signal</keyword>
<dbReference type="RefSeq" id="WP_173301095.1">
    <property type="nucleotide sequence ID" value="NZ_JABRWQ010000004.1"/>
</dbReference>
<reference evidence="3 4" key="1">
    <citation type="journal article" date="2015" name="Int. J. Syst. Evol. Microbiol.">
        <title>Winogradskyella litoriviva sp. nov., isolated from coastal seawater.</title>
        <authorList>
            <person name="Nedashkovskaya O.I."/>
            <person name="Kukhlevskiy A.D."/>
            <person name="Zhukova N.V."/>
            <person name="Kim S.J."/>
            <person name="Rhee S.K."/>
            <person name="Mikhailov V.V."/>
        </authorList>
    </citation>
    <scope>NUCLEOTIDE SEQUENCE [LARGE SCALE GENOMIC DNA]</scope>
    <source>
        <strain evidence="3 4">KMM6491</strain>
    </source>
</reference>
<dbReference type="Pfam" id="PF12969">
    <property type="entry name" value="DUF3857"/>
    <property type="match status" value="1"/>
</dbReference>
<comment type="caution">
    <text evidence="3">The sequence shown here is derived from an EMBL/GenBank/DDBJ whole genome shotgun (WGS) entry which is preliminary data.</text>
</comment>
<evidence type="ECO:0000313" key="4">
    <source>
        <dbReference type="Proteomes" id="UP000805085"/>
    </source>
</evidence>
<dbReference type="Proteomes" id="UP000805085">
    <property type="component" value="Unassembled WGS sequence"/>
</dbReference>
<feature type="chain" id="PRO_5046129053" evidence="1">
    <location>
        <begin position="20"/>
        <end position="643"/>
    </location>
</feature>
<evidence type="ECO:0000313" key="3">
    <source>
        <dbReference type="EMBL" id="NRD23452.1"/>
    </source>
</evidence>
<dbReference type="EMBL" id="JABRWQ010000004">
    <property type="protein sequence ID" value="NRD23452.1"/>
    <property type="molecule type" value="Genomic_DNA"/>
</dbReference>
<name>A0ABX2E5X1_9FLAO</name>
<dbReference type="Gene3D" id="2.60.120.1130">
    <property type="match status" value="1"/>
</dbReference>
<proteinExistence type="predicted"/>
<feature type="domain" description="DUF3857" evidence="2">
    <location>
        <begin position="69"/>
        <end position="217"/>
    </location>
</feature>
<evidence type="ECO:0000259" key="2">
    <source>
        <dbReference type="Pfam" id="PF12969"/>
    </source>
</evidence>
<protein>
    <submittedName>
        <fullName evidence="3">DUF3857 domain-containing protein</fullName>
    </submittedName>
</protein>
<keyword evidence="4" id="KW-1185">Reference proteome</keyword>
<sequence length="643" mass="74460">MKKSLLTLILVLISITASAQLYKSHDWEENQEFYELNTSELKEPSVAIKEKYLIQYYQPVLGRSFKLFETKHSIIRINTEKGIKSHNRVYIPMRNVKRVIDIKARVTQSNGDVKYLDKNNIKELENVKNYGGFKIFAIEGLTKDSQLEFIYTLENKTTSLGSIVIQKEYFVKEAVVIIRKPRALKYRVKGYNGFPNMQTEKVDGNKEALITTVTNVKGMTDESNASPSANRMKVLYQVAVGIPSDSQMWRGLENNIRSKYISIQPNKHRSLVNHYKKFAENKPKGNSEEIITNICEYITSSYNIIRTHSEELSQLKHIFKNKQATEQGIIRLYTCLLNSEQIDYELVLTSNRFNHKFDSNFFSNSNLQTALIYFIEEKKYIEPDHVNTRLNFAPWETIGNYGVFINAEGRRFKQIEAPNAKDNMIKRDYVFTLDTDNVLATVNCKQQNTGYRATSGRGAYKYFKTRDLNEFKTFTGASGIEDVDFKNFEINNEALSLSANNTPLEINYTYQAESLIDEINEDFMLNFGKVIGTQNELYQESERINPIELRSLIEYKYTFSIPIPEGYEVKGLDDTKINRNVIINNDTACKFVSDYSIENNIITINVTEGYYKLNMDLKHYEDYKSVVNAAYDFSKKSILFKKL</sequence>
<dbReference type="Gene3D" id="2.60.40.3140">
    <property type="match status" value="1"/>
</dbReference>
<gene>
    <name evidence="3" type="ORF">HNV10_09395</name>
</gene>
<organism evidence="3 4">
    <name type="scientific">Winogradskyella litoriviva</name>
    <dbReference type="NCBI Taxonomy" id="1220182"/>
    <lineage>
        <taxon>Bacteria</taxon>
        <taxon>Pseudomonadati</taxon>
        <taxon>Bacteroidota</taxon>
        <taxon>Flavobacteriia</taxon>
        <taxon>Flavobacteriales</taxon>
        <taxon>Flavobacteriaceae</taxon>
        <taxon>Winogradskyella</taxon>
    </lineage>
</organism>